<proteinExistence type="predicted"/>
<feature type="region of interest" description="Disordered" evidence="1">
    <location>
        <begin position="1"/>
        <end position="35"/>
    </location>
</feature>
<organism evidence="2">
    <name type="scientific">uncultured Cytophagales bacterium</name>
    <dbReference type="NCBI Taxonomy" id="158755"/>
    <lineage>
        <taxon>Bacteria</taxon>
        <taxon>Pseudomonadati</taxon>
        <taxon>Bacteroidota</taxon>
        <taxon>Sphingobacteriia</taxon>
        <taxon>Sphingobacteriales</taxon>
        <taxon>environmental samples</taxon>
    </lineage>
</organism>
<name>A0A6J4HA70_9SPHI</name>
<dbReference type="AlphaFoldDB" id="A0A6J4HA70"/>
<evidence type="ECO:0000256" key="1">
    <source>
        <dbReference type="SAM" id="MobiDB-lite"/>
    </source>
</evidence>
<sequence>GNPLPNLTHPAHRGGHDGFFRGPGGPAGPQGRQSPRRLGQCVLLGHGSGSGFGRAPDVHQPQCLPVPGGRVQLPPVAVGLPGRSAPAGRRPGAGRQSGPAGCRRHDSLLPGAGRLGRSPVHAAPAPPVRVRLAGLCGHRAPLFGSPNVPLLQTLRRPDGVVVRPHAGHGGLLHCRRVGVLGRQLRIPARCTPVAVAYPHRGAAAGVLETALPTEIPRAGGAAGV</sequence>
<accession>A0A6J4HA70</accession>
<reference evidence="2" key="1">
    <citation type="submission" date="2020-02" db="EMBL/GenBank/DDBJ databases">
        <authorList>
            <person name="Meier V. D."/>
        </authorList>
    </citation>
    <scope>NUCLEOTIDE SEQUENCE</scope>
    <source>
        <strain evidence="2">AVDCRST_MAG56</strain>
    </source>
</reference>
<protein>
    <submittedName>
        <fullName evidence="2">Uncharacterized protein</fullName>
    </submittedName>
</protein>
<feature type="non-terminal residue" evidence="2">
    <location>
        <position position="224"/>
    </location>
</feature>
<feature type="non-terminal residue" evidence="2">
    <location>
        <position position="1"/>
    </location>
</feature>
<evidence type="ECO:0000313" key="2">
    <source>
        <dbReference type="EMBL" id="CAA9217550.1"/>
    </source>
</evidence>
<gene>
    <name evidence="2" type="ORF">AVDCRST_MAG56-261</name>
</gene>
<dbReference type="EMBL" id="CADCTQ010000024">
    <property type="protein sequence ID" value="CAA9217550.1"/>
    <property type="molecule type" value="Genomic_DNA"/>
</dbReference>
<feature type="region of interest" description="Disordered" evidence="1">
    <location>
        <begin position="80"/>
        <end position="103"/>
    </location>
</feature>